<dbReference type="RefSeq" id="WP_176622676.1">
    <property type="nucleotide sequence ID" value="NZ_JABXXQ010000062.1"/>
</dbReference>
<proteinExistence type="predicted"/>
<organism evidence="1 3">
    <name type="scientific">Endobacter medicaginis</name>
    <dbReference type="NCBI Taxonomy" id="1181271"/>
    <lineage>
        <taxon>Bacteria</taxon>
        <taxon>Pseudomonadati</taxon>
        <taxon>Pseudomonadota</taxon>
        <taxon>Alphaproteobacteria</taxon>
        <taxon>Acetobacterales</taxon>
        <taxon>Acetobacteraceae</taxon>
        <taxon>Endobacter</taxon>
    </lineage>
</organism>
<dbReference type="Gene3D" id="3.90.1140.10">
    <property type="entry name" value="Cyclic phosphodiesterase"/>
    <property type="match status" value="1"/>
</dbReference>
<dbReference type="EMBL" id="JACHXV010000001">
    <property type="protein sequence ID" value="MBB3172360.1"/>
    <property type="molecule type" value="Genomic_DNA"/>
</dbReference>
<comment type="caution">
    <text evidence="1">The sequence shown here is derived from an EMBL/GenBank/DDBJ whole genome shotgun (WGS) entry which is preliminary data.</text>
</comment>
<sequence length="170" mass="18642">MAETSPLILTAELDGPAQGWAQAMRERHFPPERNIVPAHVTLFHALPGDLEALFRTCPLSARPAPSVRIAAPFALGRGVAYRLICPELACLRDDLLAALPATRLTRQDLSPWWPHLTIQNKVEPERARALLAELSAGGMPIDTHAVALRLWRYLGGPWALLARLAFAPPV</sequence>
<reference evidence="2 4" key="1">
    <citation type="submission" date="2020-06" db="EMBL/GenBank/DDBJ databases">
        <title>Description of novel acetic acid bacteria.</title>
        <authorList>
            <person name="Sombolestani A."/>
        </authorList>
    </citation>
    <scope>NUCLEOTIDE SEQUENCE [LARGE SCALE GENOMIC DNA]</scope>
    <source>
        <strain evidence="2 4">LMG 26838</strain>
    </source>
</reference>
<reference evidence="1 3" key="2">
    <citation type="submission" date="2020-08" db="EMBL/GenBank/DDBJ databases">
        <title>Genomic Encyclopedia of Type Strains, Phase III (KMG-III): the genomes of soil and plant-associated and newly described type strains.</title>
        <authorList>
            <person name="Whitman W."/>
        </authorList>
    </citation>
    <scope>NUCLEOTIDE SEQUENCE [LARGE SCALE GENOMIC DNA]</scope>
    <source>
        <strain evidence="1 3">CECT 8088</strain>
    </source>
</reference>
<dbReference type="Proteomes" id="UP000557688">
    <property type="component" value="Unassembled WGS sequence"/>
</dbReference>
<accession>A0A839UWC9</accession>
<evidence type="ECO:0000313" key="4">
    <source>
        <dbReference type="Proteomes" id="UP000565205"/>
    </source>
</evidence>
<dbReference type="Proteomes" id="UP000565205">
    <property type="component" value="Unassembled WGS sequence"/>
</dbReference>
<dbReference type="EMBL" id="JABXXQ010000062">
    <property type="protein sequence ID" value="NVN29729.1"/>
    <property type="molecule type" value="Genomic_DNA"/>
</dbReference>
<gene>
    <name evidence="1" type="ORF">FHR90_000166</name>
    <name evidence="2" type="ORF">HUK83_05180</name>
</gene>
<evidence type="ECO:0000313" key="2">
    <source>
        <dbReference type="EMBL" id="NVN29729.1"/>
    </source>
</evidence>
<dbReference type="Pfam" id="PF13563">
    <property type="entry name" value="2_5_RNA_ligase2"/>
    <property type="match status" value="1"/>
</dbReference>
<dbReference type="AlphaFoldDB" id="A0A839UWC9"/>
<protein>
    <submittedName>
        <fullName evidence="2">2'-5' RNA ligase family protein</fullName>
    </submittedName>
</protein>
<name>A0A839UWC9_9PROT</name>
<dbReference type="GO" id="GO:0016874">
    <property type="term" value="F:ligase activity"/>
    <property type="evidence" value="ECO:0007669"/>
    <property type="project" value="UniProtKB-KW"/>
</dbReference>
<keyword evidence="2" id="KW-0436">Ligase</keyword>
<keyword evidence="3" id="KW-1185">Reference proteome</keyword>
<evidence type="ECO:0000313" key="3">
    <source>
        <dbReference type="Proteomes" id="UP000557688"/>
    </source>
</evidence>
<evidence type="ECO:0000313" key="1">
    <source>
        <dbReference type="EMBL" id="MBB3172360.1"/>
    </source>
</evidence>